<dbReference type="AlphaFoldDB" id="A0A291H091"/>
<gene>
    <name evidence="4" type="ORF">CFK41_14605</name>
</gene>
<dbReference type="PANTHER" id="PTHR35568">
    <property type="entry name" value="TRANSCRIPTIONAL REGULATOR DAUR"/>
    <property type="match status" value="1"/>
</dbReference>
<dbReference type="InterPro" id="IPR039445">
    <property type="entry name" value="DauR-like_HTH"/>
</dbReference>
<evidence type="ECO:0000313" key="5">
    <source>
        <dbReference type="Proteomes" id="UP000217889"/>
    </source>
</evidence>
<dbReference type="Proteomes" id="UP000217889">
    <property type="component" value="Chromosome"/>
</dbReference>
<dbReference type="EMBL" id="CP023564">
    <property type="protein sequence ID" value="ATG55873.1"/>
    <property type="molecule type" value="Genomic_DNA"/>
</dbReference>
<dbReference type="Pfam" id="PF13309">
    <property type="entry name" value="HTH_22"/>
    <property type="match status" value="1"/>
</dbReference>
<accession>A0A291H091</accession>
<name>A0A291H091_9MICO</name>
<dbReference type="OrthoDB" id="9796595at2"/>
<dbReference type="InterPro" id="IPR039446">
    <property type="entry name" value="DauR-like"/>
</dbReference>
<evidence type="ECO:0000259" key="2">
    <source>
        <dbReference type="Pfam" id="PF08348"/>
    </source>
</evidence>
<dbReference type="Pfam" id="PF08348">
    <property type="entry name" value="PAS_6"/>
    <property type="match status" value="1"/>
</dbReference>
<dbReference type="InterPro" id="IPR013559">
    <property type="entry name" value="YheO"/>
</dbReference>
<evidence type="ECO:0000313" key="4">
    <source>
        <dbReference type="EMBL" id="ATG55873.1"/>
    </source>
</evidence>
<dbReference type="PANTHER" id="PTHR35568:SF1">
    <property type="entry name" value="TRANSCRIPTIONAL REGULATOR DAUR"/>
    <property type="match status" value="1"/>
</dbReference>
<evidence type="ECO:0008006" key="6">
    <source>
        <dbReference type="Google" id="ProtNLM"/>
    </source>
</evidence>
<dbReference type="KEGG" id="bgg:CFK41_14605"/>
<feature type="region of interest" description="Disordered" evidence="1">
    <location>
        <begin position="1"/>
        <end position="32"/>
    </location>
</feature>
<sequence length="255" mass="27287">MRGWGRRRKEGAVPVTPELSPHSAVAEPAAPAEQVAEPRFADITAAHRMLAPLMEAIAAVGGPHCEVVLHDLSRRDLEHSVYAIVNGHVSGRSVGGPSTNLGAEVLRDESLDHNAFGYRGRTADGRELISSSVYYRDHDGRILASLCINRDLSPTQNAMAALSALLPESSGDAGGAPHELVAPDVTSVLEDMISEAITATGKIPSAMTKADRIEVLRLLEDRGAFHIKRAAEKVSARLGVSRVTTYGYLDEVRRG</sequence>
<evidence type="ECO:0000259" key="3">
    <source>
        <dbReference type="Pfam" id="PF13309"/>
    </source>
</evidence>
<keyword evidence="5" id="KW-1185">Reference proteome</keyword>
<evidence type="ECO:0000256" key="1">
    <source>
        <dbReference type="SAM" id="MobiDB-lite"/>
    </source>
</evidence>
<protein>
    <recommendedName>
        <fullName evidence="6">Transcriptional regulator</fullName>
    </recommendedName>
</protein>
<organism evidence="4 5">
    <name type="scientific">Brachybacterium ginsengisoli</name>
    <dbReference type="NCBI Taxonomy" id="1331682"/>
    <lineage>
        <taxon>Bacteria</taxon>
        <taxon>Bacillati</taxon>
        <taxon>Actinomycetota</taxon>
        <taxon>Actinomycetes</taxon>
        <taxon>Micrococcales</taxon>
        <taxon>Dermabacteraceae</taxon>
        <taxon>Brachybacterium</taxon>
    </lineage>
</organism>
<feature type="domain" description="Transcriptional regulator DauR-like HTH" evidence="3">
    <location>
        <begin position="189"/>
        <end position="250"/>
    </location>
</feature>
<proteinExistence type="predicted"/>
<reference evidence="4 5" key="1">
    <citation type="journal article" date="2014" name="Int. J. Syst. Evol. Microbiol.">
        <title>Brachybacterium ginsengisoli sp. nov., isolated from soil of a ginseng field.</title>
        <authorList>
            <person name="Hoang V.A."/>
            <person name="Kim Y.J."/>
            <person name="Nguyen N.L."/>
            <person name="Yang D.C."/>
        </authorList>
    </citation>
    <scope>NUCLEOTIDE SEQUENCE [LARGE SCALE GENOMIC DNA]</scope>
    <source>
        <strain evidence="4 5">DCY80</strain>
    </source>
</reference>
<feature type="domain" description="YheO-like" evidence="2">
    <location>
        <begin position="49"/>
        <end position="158"/>
    </location>
</feature>